<dbReference type="Gene3D" id="1.20.120.450">
    <property type="entry name" value="dinb family like domain"/>
    <property type="match status" value="1"/>
</dbReference>
<comment type="caution">
    <text evidence="2">The sequence shown here is derived from an EMBL/GenBank/DDBJ whole genome shotgun (WGS) entry which is preliminary data.</text>
</comment>
<dbReference type="SUPFAM" id="SSF109854">
    <property type="entry name" value="DinB/YfiT-like putative metalloenzymes"/>
    <property type="match status" value="1"/>
</dbReference>
<evidence type="ECO:0000313" key="3">
    <source>
        <dbReference type="Proteomes" id="UP000603200"/>
    </source>
</evidence>
<dbReference type="GO" id="GO:0016853">
    <property type="term" value="F:isomerase activity"/>
    <property type="evidence" value="ECO:0007669"/>
    <property type="project" value="UniProtKB-KW"/>
</dbReference>
<dbReference type="SUPFAM" id="SSF55718">
    <property type="entry name" value="SCP-like"/>
    <property type="match status" value="1"/>
</dbReference>
<gene>
    <name evidence="2" type="ORF">Ahu01nite_065090</name>
</gene>
<keyword evidence="3" id="KW-1185">Reference proteome</keyword>
<dbReference type="InterPro" id="IPR024344">
    <property type="entry name" value="MDMPI_metal-binding"/>
</dbReference>
<reference evidence="2 3" key="1">
    <citation type="submission" date="2021-01" db="EMBL/GenBank/DDBJ databases">
        <title>Whole genome shotgun sequence of Actinoplanes humidus NBRC 14915.</title>
        <authorList>
            <person name="Komaki H."/>
            <person name="Tamura T."/>
        </authorList>
    </citation>
    <scope>NUCLEOTIDE SEQUENCE [LARGE SCALE GENOMIC DNA]</scope>
    <source>
        <strain evidence="2 3">NBRC 14915</strain>
    </source>
</reference>
<keyword evidence="2" id="KW-0413">Isomerase</keyword>
<evidence type="ECO:0000313" key="2">
    <source>
        <dbReference type="EMBL" id="GIE23407.1"/>
    </source>
</evidence>
<dbReference type="RefSeq" id="WP_203840466.1">
    <property type="nucleotide sequence ID" value="NZ_BAAATV010000009.1"/>
</dbReference>
<accession>A0ABQ3ZZ36</accession>
<dbReference type="InterPro" id="IPR036527">
    <property type="entry name" value="SCP2_sterol-bd_dom_sf"/>
</dbReference>
<dbReference type="Proteomes" id="UP000603200">
    <property type="component" value="Unassembled WGS sequence"/>
</dbReference>
<dbReference type="InterPro" id="IPR034660">
    <property type="entry name" value="DinB/YfiT-like"/>
</dbReference>
<evidence type="ECO:0000259" key="1">
    <source>
        <dbReference type="Pfam" id="PF11716"/>
    </source>
</evidence>
<dbReference type="EMBL" id="BOMN01000090">
    <property type="protein sequence ID" value="GIE23407.1"/>
    <property type="molecule type" value="Genomic_DNA"/>
</dbReference>
<sequence>MLEAISAATESLLRTAAAFSDEDVREPSLLPGWTRGHVLTHIARNADGGTRLLTWARTGVETPEYPSMAARAAEIEAGHARPAAELADDVRDSAARFATAYHAVPPEAWTRPLRWTSGKQRPASRAADSRLTEVLIHHVDLRAGFHPADWPPDFVHRMLADVIAAFRARPGPHLIALDTGAVQGSETDLLAWLLGRSPGTGLTGDLPPVPFLY</sequence>
<dbReference type="InterPro" id="IPR017517">
    <property type="entry name" value="Maleyloyr_isom"/>
</dbReference>
<proteinExistence type="predicted"/>
<name>A0ABQ3ZZ36_9ACTN</name>
<dbReference type="Pfam" id="PF11716">
    <property type="entry name" value="MDMPI_N"/>
    <property type="match status" value="1"/>
</dbReference>
<protein>
    <submittedName>
        <fullName evidence="2">Maleylpyruvate isomerase</fullName>
    </submittedName>
</protein>
<feature type="domain" description="Mycothiol-dependent maleylpyruvate isomerase metal-binding" evidence="1">
    <location>
        <begin position="7"/>
        <end position="142"/>
    </location>
</feature>
<dbReference type="NCBIfam" id="TIGR03083">
    <property type="entry name" value="maleylpyruvate isomerase family mycothiol-dependent enzyme"/>
    <property type="match status" value="1"/>
</dbReference>
<organism evidence="2 3">
    <name type="scientific">Winogradskya humida</name>
    <dbReference type="NCBI Taxonomy" id="113566"/>
    <lineage>
        <taxon>Bacteria</taxon>
        <taxon>Bacillati</taxon>
        <taxon>Actinomycetota</taxon>
        <taxon>Actinomycetes</taxon>
        <taxon>Micromonosporales</taxon>
        <taxon>Micromonosporaceae</taxon>
        <taxon>Winogradskya</taxon>
    </lineage>
</organism>